<protein>
    <submittedName>
        <fullName evidence="2">Metallophosphoesterase</fullName>
    </submittedName>
</protein>
<evidence type="ECO:0000313" key="2">
    <source>
        <dbReference type="EMBL" id="RJS47864.1"/>
    </source>
</evidence>
<keyword evidence="3" id="KW-1185">Reference proteome</keyword>
<gene>
    <name evidence="2" type="ORF">D4739_08815</name>
</gene>
<sequence length="492" mass="51693">MVWLVFALGIGLAVFVTSSTRTTVAGHDAEVRPTLDGWVTVRTGAVLPDLRVRTDHRLGVELTLGKTQVNSVEDLVDRYALLAADPDAQVARVRWAVRGLAGEAALRGGLAASVAIAFWALVGRSRRRELVHLGGSHHRWVAVGVAGALGASLVAWQPWRQPDPLFITAEDWQPLGEYAGPEVSIPKELADAEITSSSVTDATRRLLLSALDSYQHAQAFYDDAASAAADLSVRQPADGETVALLVSDRHDNIGMDRVARAIGDAAGATAVLDAGDDTSTGQAWETFSLDSLAATFKDLDRWVAVGNHDNGGFVRDYLKDHGWQVATRTVVDGPGGSTLLALDDPRSSGLGRWRDPVSGTVAESADEVAEIACASDVRVGTLLVHDANAGAEALRRGCVDLVVAGHVHVASDPSAVVGVGGTIGWTHTTGTAGGAAYAIAVGSKLRRAAAVSLITYADGRPAGVQIVTLETTGRFRVGDYTPLEYDAVRGPR</sequence>
<accession>A0A3A5HIH3</accession>
<dbReference type="SUPFAM" id="SSF56300">
    <property type="entry name" value="Metallo-dependent phosphatases"/>
    <property type="match status" value="1"/>
</dbReference>
<dbReference type="InterPro" id="IPR029052">
    <property type="entry name" value="Metallo-depent_PP-like"/>
</dbReference>
<dbReference type="Pfam" id="PF00149">
    <property type="entry name" value="Metallophos"/>
    <property type="match status" value="1"/>
</dbReference>
<feature type="domain" description="Calcineurin-like phosphoesterase" evidence="1">
    <location>
        <begin position="244"/>
        <end position="409"/>
    </location>
</feature>
<comment type="caution">
    <text evidence="2">The sequence shown here is derived from an EMBL/GenBank/DDBJ whole genome shotgun (WGS) entry which is preliminary data.</text>
</comment>
<dbReference type="EMBL" id="QYRP01000002">
    <property type="protein sequence ID" value="RJS47864.1"/>
    <property type="molecule type" value="Genomic_DNA"/>
</dbReference>
<evidence type="ECO:0000313" key="3">
    <source>
        <dbReference type="Proteomes" id="UP000276542"/>
    </source>
</evidence>
<organism evidence="2 3">
    <name type="scientific">Nocardioides cavernaquae</name>
    <dbReference type="NCBI Taxonomy" id="2321396"/>
    <lineage>
        <taxon>Bacteria</taxon>
        <taxon>Bacillati</taxon>
        <taxon>Actinomycetota</taxon>
        <taxon>Actinomycetes</taxon>
        <taxon>Propionibacteriales</taxon>
        <taxon>Nocardioidaceae</taxon>
        <taxon>Nocardioides</taxon>
    </lineage>
</organism>
<reference evidence="3" key="1">
    <citation type="submission" date="2018-09" db="EMBL/GenBank/DDBJ databases">
        <authorList>
            <person name="Zhu H."/>
        </authorList>
    </citation>
    <scope>NUCLEOTIDE SEQUENCE [LARGE SCALE GENOMIC DNA]</scope>
    <source>
        <strain evidence="3">K1W22B-1</strain>
    </source>
</reference>
<dbReference type="OrthoDB" id="5241348at2"/>
<name>A0A3A5HIH3_9ACTN</name>
<dbReference type="Proteomes" id="UP000276542">
    <property type="component" value="Unassembled WGS sequence"/>
</dbReference>
<evidence type="ECO:0000259" key="1">
    <source>
        <dbReference type="Pfam" id="PF00149"/>
    </source>
</evidence>
<proteinExistence type="predicted"/>
<dbReference type="AlphaFoldDB" id="A0A3A5HIH3"/>
<dbReference type="InterPro" id="IPR004843">
    <property type="entry name" value="Calcineurin-like_PHP"/>
</dbReference>